<dbReference type="FunFam" id="3.30.160.60:FF:000690">
    <property type="entry name" value="Zinc finger protein 354C"/>
    <property type="match status" value="1"/>
</dbReference>
<evidence type="ECO:0000313" key="14">
    <source>
        <dbReference type="Proteomes" id="UP000265020"/>
    </source>
</evidence>
<comment type="similarity">
    <text evidence="2">Belongs to the krueppel C2H2-type zinc-finger protein family.</text>
</comment>
<dbReference type="OrthoDB" id="6591996at2759"/>
<evidence type="ECO:0000256" key="9">
    <source>
        <dbReference type="ARBA" id="ARBA00023242"/>
    </source>
</evidence>
<keyword evidence="9" id="KW-0539">Nucleus</keyword>
<dbReference type="FunFam" id="3.30.160.60:FF:000624">
    <property type="entry name" value="zinc finger protein 697"/>
    <property type="match status" value="1"/>
</dbReference>
<dbReference type="KEGG" id="cvg:107095708"/>
<organism evidence="13 14">
    <name type="scientific">Cyprinodon variegatus</name>
    <name type="common">Sheepshead minnow</name>
    <dbReference type="NCBI Taxonomy" id="28743"/>
    <lineage>
        <taxon>Eukaryota</taxon>
        <taxon>Metazoa</taxon>
        <taxon>Chordata</taxon>
        <taxon>Craniata</taxon>
        <taxon>Vertebrata</taxon>
        <taxon>Euteleostomi</taxon>
        <taxon>Actinopterygii</taxon>
        <taxon>Neopterygii</taxon>
        <taxon>Teleostei</taxon>
        <taxon>Neoteleostei</taxon>
        <taxon>Acanthomorphata</taxon>
        <taxon>Ovalentaria</taxon>
        <taxon>Atherinomorphae</taxon>
        <taxon>Cyprinodontiformes</taxon>
        <taxon>Cyprinodontidae</taxon>
        <taxon>Cyprinodon</taxon>
    </lineage>
</organism>
<keyword evidence="8" id="KW-0832">Ubl conjugation</keyword>
<proteinExistence type="inferred from homology"/>
<dbReference type="FunFam" id="3.30.160.60:FF:001443">
    <property type="entry name" value="Zinc finger protein 668"/>
    <property type="match status" value="1"/>
</dbReference>
<dbReference type="SMART" id="SM00355">
    <property type="entry name" value="ZnF_C2H2"/>
    <property type="match status" value="8"/>
</dbReference>
<evidence type="ECO:0000256" key="4">
    <source>
        <dbReference type="ARBA" id="ARBA00022723"/>
    </source>
</evidence>
<dbReference type="GO" id="GO:0001228">
    <property type="term" value="F:DNA-binding transcription activator activity, RNA polymerase II-specific"/>
    <property type="evidence" value="ECO:0007669"/>
    <property type="project" value="TreeGrafter"/>
</dbReference>
<dbReference type="OMA" id="YMQDGQF"/>
<dbReference type="RefSeq" id="XP_015247437.1">
    <property type="nucleotide sequence ID" value="XM_015391951.1"/>
</dbReference>
<dbReference type="GO" id="GO:0008270">
    <property type="term" value="F:zinc ion binding"/>
    <property type="evidence" value="ECO:0007669"/>
    <property type="project" value="UniProtKB-KW"/>
</dbReference>
<dbReference type="PANTHER" id="PTHR24393">
    <property type="entry name" value="ZINC FINGER PROTEIN"/>
    <property type="match status" value="1"/>
</dbReference>
<dbReference type="Pfam" id="PF00096">
    <property type="entry name" value="zf-C2H2"/>
    <property type="match status" value="5"/>
</dbReference>
<keyword evidence="4" id="KW-0479">Metal-binding</keyword>
<dbReference type="FunFam" id="3.30.160.60:FF:000303">
    <property type="entry name" value="Zinc finger protein 41"/>
    <property type="match status" value="1"/>
</dbReference>
<dbReference type="Gene3D" id="3.30.160.60">
    <property type="entry name" value="Classic Zinc Finger"/>
    <property type="match status" value="8"/>
</dbReference>
<feature type="domain" description="C2H2-type" evidence="12">
    <location>
        <begin position="448"/>
        <end position="475"/>
    </location>
</feature>
<dbReference type="SUPFAM" id="SSF57667">
    <property type="entry name" value="beta-beta-alpha zinc fingers"/>
    <property type="match status" value="5"/>
</dbReference>
<name>A0A3Q2D784_CYPVA</name>
<keyword evidence="7" id="KW-0862">Zinc</keyword>
<evidence type="ECO:0000256" key="8">
    <source>
        <dbReference type="ARBA" id="ARBA00022843"/>
    </source>
</evidence>
<keyword evidence="3" id="KW-1017">Isopeptide bond</keyword>
<dbReference type="FunFam" id="3.30.160.60:FF:001498">
    <property type="entry name" value="Zinc finger protein 404"/>
    <property type="match status" value="1"/>
</dbReference>
<dbReference type="Proteomes" id="UP000265020">
    <property type="component" value="Unassembled WGS sequence"/>
</dbReference>
<reference evidence="13" key="2">
    <citation type="submission" date="2025-09" db="UniProtKB">
        <authorList>
            <consortium name="Ensembl"/>
        </authorList>
    </citation>
    <scope>IDENTIFICATION</scope>
</reference>
<dbReference type="Pfam" id="PF13912">
    <property type="entry name" value="zf-C2H2_6"/>
    <property type="match status" value="2"/>
</dbReference>
<dbReference type="InterPro" id="IPR036236">
    <property type="entry name" value="Znf_C2H2_sf"/>
</dbReference>
<evidence type="ECO:0000256" key="5">
    <source>
        <dbReference type="ARBA" id="ARBA00022737"/>
    </source>
</evidence>
<dbReference type="PROSITE" id="PS50157">
    <property type="entry name" value="ZINC_FINGER_C2H2_2"/>
    <property type="match status" value="8"/>
</dbReference>
<evidence type="ECO:0000256" key="11">
    <source>
        <dbReference type="SAM" id="MobiDB-lite"/>
    </source>
</evidence>
<dbReference type="InterPro" id="IPR013087">
    <property type="entry name" value="Znf_C2H2_type"/>
</dbReference>
<comment type="subcellular location">
    <subcellularLocation>
        <location evidence="1">Nucleus</location>
    </subcellularLocation>
</comment>
<feature type="region of interest" description="Disordered" evidence="11">
    <location>
        <begin position="181"/>
        <end position="205"/>
    </location>
</feature>
<evidence type="ECO:0000313" key="13">
    <source>
        <dbReference type="Ensembl" id="ENSCVAP00000014264.1"/>
    </source>
</evidence>
<dbReference type="GeneID" id="107095708"/>
<dbReference type="AlphaFoldDB" id="A0A3Q2D784"/>
<dbReference type="CTD" id="169270"/>
<keyword evidence="6 10" id="KW-0863">Zinc-finger</keyword>
<dbReference type="GeneTree" id="ENSGT01150000286952"/>
<evidence type="ECO:0000256" key="10">
    <source>
        <dbReference type="PROSITE-ProRule" id="PRU00042"/>
    </source>
</evidence>
<accession>A0A3Q2D784</accession>
<feature type="domain" description="C2H2-type" evidence="12">
    <location>
        <begin position="504"/>
        <end position="531"/>
    </location>
</feature>
<sequence length="572" mass="65323">MQKTSELKMHLESSLNRIFQATVNDILDSVERTLFEYQGAIQTIQTENEGLRLLLLQRSPESDHRCLRSPEGCEEDDAEHLSAFNWKSNLFGSTSNMLKVSICSSDNKCLRQRNEGELMESASSTSFFLQTEEREEQPCVNDCSGISVPRKTEPDPEESCALTQSPLNQMEELVKNESSGITGDGFTDEHELHPPNPPEHECSESESYKKEGHLFQIEGEVEKLPEGEGFSFTQPVLKCDPKYQGAEQDQRRMVGASTTEKEQEQVMLEQNDSPAVAEGAQVTSTNVLDLNKADLSILNQTHSKDKDHNCSIYGKLFRPVSNTSLRKRKHKGERQHCCNICSKAFSTSYRLKVHMRSHTGEKPYACPFCEKCFGYRPGFRQHLQVHTGEKSYSCQLCGRTFGTIQNLRQHDRLHTDKRPFCCAQCGKTFHYRNDLKKHNRIHTGEKPYVCDVCKKSFTQIGGLKIHMRTHTGERPYSCDECGKRFTVGSSLRLHLTTHSEEKAYGCTHCGKRFKRFSHLQRHEMLHTGVKNFSCSQCGKHFADDQYLKRHLKIHESREQKLKTKASRKPTGV</sequence>
<dbReference type="GO" id="GO:0005634">
    <property type="term" value="C:nucleus"/>
    <property type="evidence" value="ECO:0007669"/>
    <property type="project" value="UniProtKB-SubCell"/>
</dbReference>
<evidence type="ECO:0000256" key="6">
    <source>
        <dbReference type="ARBA" id="ARBA00022771"/>
    </source>
</evidence>
<evidence type="ECO:0000256" key="1">
    <source>
        <dbReference type="ARBA" id="ARBA00004123"/>
    </source>
</evidence>
<reference evidence="13" key="1">
    <citation type="submission" date="2025-08" db="UniProtKB">
        <authorList>
            <consortium name="Ensembl"/>
        </authorList>
    </citation>
    <scope>IDENTIFICATION</scope>
</reference>
<feature type="domain" description="C2H2-type" evidence="12">
    <location>
        <begin position="476"/>
        <end position="503"/>
    </location>
</feature>
<feature type="domain" description="C2H2-type" evidence="12">
    <location>
        <begin position="392"/>
        <end position="419"/>
    </location>
</feature>
<evidence type="ECO:0000256" key="2">
    <source>
        <dbReference type="ARBA" id="ARBA00006991"/>
    </source>
</evidence>
<feature type="domain" description="C2H2-type" evidence="12">
    <location>
        <begin position="532"/>
        <end position="559"/>
    </location>
</feature>
<dbReference type="PANTHER" id="PTHR24393:SF151">
    <property type="entry name" value="C2H2-TYPE DOMAIN-CONTAINING PROTEIN"/>
    <property type="match status" value="1"/>
</dbReference>
<evidence type="ECO:0000256" key="3">
    <source>
        <dbReference type="ARBA" id="ARBA00022499"/>
    </source>
</evidence>
<evidence type="ECO:0000256" key="7">
    <source>
        <dbReference type="ARBA" id="ARBA00022833"/>
    </source>
</evidence>
<dbReference type="Ensembl" id="ENSCVAT00000022045.1">
    <property type="protein sequence ID" value="ENSCVAP00000014264.1"/>
    <property type="gene ID" value="ENSCVAG00000016864.1"/>
</dbReference>
<feature type="domain" description="C2H2-type" evidence="12">
    <location>
        <begin position="336"/>
        <end position="363"/>
    </location>
</feature>
<dbReference type="PROSITE" id="PS00028">
    <property type="entry name" value="ZINC_FINGER_C2H2_1"/>
    <property type="match status" value="8"/>
</dbReference>
<dbReference type="FunFam" id="3.30.160.60:FF:000671">
    <property type="entry name" value="Zinc finger protein 26"/>
    <property type="match status" value="1"/>
</dbReference>
<feature type="compositionally biased region" description="Basic and acidic residues" evidence="11">
    <location>
        <begin position="187"/>
        <end position="205"/>
    </location>
</feature>
<keyword evidence="5" id="KW-0677">Repeat</keyword>
<protein>
    <submittedName>
        <fullName evidence="13">Zinc finger protein 596</fullName>
    </submittedName>
</protein>
<feature type="domain" description="C2H2-type" evidence="12">
    <location>
        <begin position="364"/>
        <end position="391"/>
    </location>
</feature>
<dbReference type="FunFam" id="3.30.160.60:FF:000202">
    <property type="entry name" value="Zinc finger protein 574"/>
    <property type="match status" value="1"/>
</dbReference>
<dbReference type="FunFam" id="3.30.160.60:FF:002343">
    <property type="entry name" value="Zinc finger protein 33A"/>
    <property type="match status" value="1"/>
</dbReference>
<feature type="domain" description="C2H2-type" evidence="12">
    <location>
        <begin position="420"/>
        <end position="447"/>
    </location>
</feature>
<dbReference type="GO" id="GO:0000978">
    <property type="term" value="F:RNA polymerase II cis-regulatory region sequence-specific DNA binding"/>
    <property type="evidence" value="ECO:0007669"/>
    <property type="project" value="TreeGrafter"/>
</dbReference>
<evidence type="ECO:0000259" key="12">
    <source>
        <dbReference type="PROSITE" id="PS50157"/>
    </source>
</evidence>
<keyword evidence="14" id="KW-1185">Reference proteome</keyword>